<feature type="active site" description="Cysteine persulfide intermediate" evidence="3">
    <location>
        <position position="118"/>
    </location>
</feature>
<dbReference type="InterPro" id="IPR003786">
    <property type="entry name" value="FdhD"/>
</dbReference>
<evidence type="ECO:0000256" key="2">
    <source>
        <dbReference type="ARBA" id="ARBA00023150"/>
    </source>
</evidence>
<dbReference type="AlphaFoldDB" id="A0A2W5N7K8"/>
<dbReference type="GO" id="GO:0016783">
    <property type="term" value="F:sulfurtransferase activity"/>
    <property type="evidence" value="ECO:0007669"/>
    <property type="project" value="InterPro"/>
</dbReference>
<dbReference type="NCBIfam" id="TIGR00129">
    <property type="entry name" value="fdhD_narQ"/>
    <property type="match status" value="1"/>
</dbReference>
<evidence type="ECO:0000256" key="1">
    <source>
        <dbReference type="ARBA" id="ARBA00022490"/>
    </source>
</evidence>
<organism evidence="4 5">
    <name type="scientific">Rhodovulum sulfidophilum</name>
    <name type="common">Rhodobacter sulfidophilus</name>
    <dbReference type="NCBI Taxonomy" id="35806"/>
    <lineage>
        <taxon>Bacteria</taxon>
        <taxon>Pseudomonadati</taxon>
        <taxon>Pseudomonadota</taxon>
        <taxon>Alphaproteobacteria</taxon>
        <taxon>Rhodobacterales</taxon>
        <taxon>Paracoccaceae</taxon>
        <taxon>Rhodovulum</taxon>
    </lineage>
</organism>
<keyword evidence="1 3" id="KW-0963">Cytoplasm</keyword>
<dbReference type="Gene3D" id="3.40.140.10">
    <property type="entry name" value="Cytidine Deaminase, domain 2"/>
    <property type="match status" value="1"/>
</dbReference>
<dbReference type="Proteomes" id="UP000249185">
    <property type="component" value="Unassembled WGS sequence"/>
</dbReference>
<dbReference type="HAMAP" id="MF_00187">
    <property type="entry name" value="FdhD"/>
    <property type="match status" value="1"/>
</dbReference>
<comment type="caution">
    <text evidence="3">Lacks conserved residue(s) required for the propagation of feature annotation.</text>
</comment>
<keyword evidence="2 3" id="KW-0501">Molybdenum cofactor biosynthesis</keyword>
<dbReference type="SUPFAM" id="SSF53927">
    <property type="entry name" value="Cytidine deaminase-like"/>
    <property type="match status" value="1"/>
</dbReference>
<evidence type="ECO:0000256" key="3">
    <source>
        <dbReference type="HAMAP-Rule" id="MF_00187"/>
    </source>
</evidence>
<comment type="caution">
    <text evidence="4">The sequence shown here is derived from an EMBL/GenBank/DDBJ whole genome shotgun (WGS) entry which is preliminary data.</text>
</comment>
<keyword evidence="4" id="KW-0808">Transferase</keyword>
<comment type="function">
    <text evidence="3">Required for formate dehydrogenase (FDH) activity. Acts as a sulfur carrier protein that transfers sulfur from IscS to the molybdenum cofactor prior to its insertion into FDH.</text>
</comment>
<dbReference type="Pfam" id="PF02634">
    <property type="entry name" value="FdhD-NarQ"/>
    <property type="match status" value="1"/>
</dbReference>
<dbReference type="GO" id="GO:0006777">
    <property type="term" value="P:Mo-molybdopterin cofactor biosynthetic process"/>
    <property type="evidence" value="ECO:0007669"/>
    <property type="project" value="UniProtKB-UniRule"/>
</dbReference>
<sequence>MKIRRFDAGPYDVSPVAAGRLLTPGGETRALWQIAEETPVAILLNGVTFAVMMMTPADIEDFAVGFALTEGIVETLGDIGGLRIAEAADGMICNVTLDPARVEKVEGRRRTLAGRAGCGICGAQSLEAVLPPPRRVPKAPLPGRDALLAAFAALPGAQAMKRINKTTHAAAFCDLEGRVRLVREDIGRHNALDKLGGALAREGRDAAGGFVLLSSRVSVEMAQKAAALGAPLVAAVSAPSALALRLAARAGLTLACRAGGDIMLFDETALSAPGKETP</sequence>
<dbReference type="PANTHER" id="PTHR30592:SF1">
    <property type="entry name" value="SULFUR CARRIER PROTEIN FDHD"/>
    <property type="match status" value="1"/>
</dbReference>
<name>A0A2W5N7K8_RHOSU</name>
<dbReference type="GO" id="GO:0097163">
    <property type="term" value="F:sulfur carrier activity"/>
    <property type="evidence" value="ECO:0007669"/>
    <property type="project" value="UniProtKB-UniRule"/>
</dbReference>
<dbReference type="PANTHER" id="PTHR30592">
    <property type="entry name" value="FORMATE DEHYDROGENASE"/>
    <property type="match status" value="1"/>
</dbReference>
<evidence type="ECO:0000313" key="5">
    <source>
        <dbReference type="Proteomes" id="UP000249185"/>
    </source>
</evidence>
<comment type="similarity">
    <text evidence="3">Belongs to the FdhD family.</text>
</comment>
<dbReference type="GO" id="GO:0005737">
    <property type="term" value="C:cytoplasm"/>
    <property type="evidence" value="ECO:0007669"/>
    <property type="project" value="UniProtKB-SubCell"/>
</dbReference>
<accession>A0A2W5N7K8</accession>
<comment type="subcellular location">
    <subcellularLocation>
        <location evidence="3">Cytoplasm</location>
    </subcellularLocation>
</comment>
<dbReference type="Gene3D" id="3.10.20.10">
    <property type="match status" value="1"/>
</dbReference>
<reference evidence="4 5" key="1">
    <citation type="submission" date="2017-08" db="EMBL/GenBank/DDBJ databases">
        <title>Infants hospitalized years apart are colonized by the same room-sourced microbial strains.</title>
        <authorList>
            <person name="Brooks B."/>
            <person name="Olm M.R."/>
            <person name="Firek B.A."/>
            <person name="Baker R."/>
            <person name="Thomas B.C."/>
            <person name="Morowitz M.J."/>
            <person name="Banfield J.F."/>
        </authorList>
    </citation>
    <scope>NUCLEOTIDE SEQUENCE [LARGE SCALE GENOMIC DNA]</scope>
    <source>
        <strain evidence="4">S2_005_002_R2_34</strain>
    </source>
</reference>
<dbReference type="InterPro" id="IPR016193">
    <property type="entry name" value="Cytidine_deaminase-like"/>
</dbReference>
<evidence type="ECO:0000313" key="4">
    <source>
        <dbReference type="EMBL" id="PZQ49024.1"/>
    </source>
</evidence>
<dbReference type="PIRSF" id="PIRSF015626">
    <property type="entry name" value="FdhD"/>
    <property type="match status" value="1"/>
</dbReference>
<proteinExistence type="inferred from homology"/>
<gene>
    <name evidence="3" type="primary">fdhD</name>
    <name evidence="4" type="ORF">DI556_12825</name>
</gene>
<dbReference type="EMBL" id="QFPW01000009">
    <property type="protein sequence ID" value="PZQ49024.1"/>
    <property type="molecule type" value="Genomic_DNA"/>
</dbReference>
<protein>
    <recommendedName>
        <fullName evidence="3">Sulfur carrier protein FdhD</fullName>
    </recommendedName>
</protein>